<dbReference type="AlphaFoldDB" id="A0A5C3KQ62"/>
<protein>
    <submittedName>
        <fullName evidence="1">Uncharacterized protein</fullName>
    </submittedName>
</protein>
<name>A0A5C3KQ62_COPMA</name>
<organism evidence="1 2">
    <name type="scientific">Coprinopsis marcescibilis</name>
    <name type="common">Agaric fungus</name>
    <name type="synonym">Psathyrella marcescibilis</name>
    <dbReference type="NCBI Taxonomy" id="230819"/>
    <lineage>
        <taxon>Eukaryota</taxon>
        <taxon>Fungi</taxon>
        <taxon>Dikarya</taxon>
        <taxon>Basidiomycota</taxon>
        <taxon>Agaricomycotina</taxon>
        <taxon>Agaricomycetes</taxon>
        <taxon>Agaricomycetidae</taxon>
        <taxon>Agaricales</taxon>
        <taxon>Agaricineae</taxon>
        <taxon>Psathyrellaceae</taxon>
        <taxon>Coprinopsis</taxon>
    </lineage>
</organism>
<dbReference type="Proteomes" id="UP000307440">
    <property type="component" value="Unassembled WGS sequence"/>
</dbReference>
<reference evidence="1 2" key="1">
    <citation type="journal article" date="2019" name="Nat. Ecol. Evol.">
        <title>Megaphylogeny resolves global patterns of mushroom evolution.</title>
        <authorList>
            <person name="Varga T."/>
            <person name="Krizsan K."/>
            <person name="Foldi C."/>
            <person name="Dima B."/>
            <person name="Sanchez-Garcia M."/>
            <person name="Sanchez-Ramirez S."/>
            <person name="Szollosi G.J."/>
            <person name="Szarkandi J.G."/>
            <person name="Papp V."/>
            <person name="Albert L."/>
            <person name="Andreopoulos W."/>
            <person name="Angelini C."/>
            <person name="Antonin V."/>
            <person name="Barry K.W."/>
            <person name="Bougher N.L."/>
            <person name="Buchanan P."/>
            <person name="Buyck B."/>
            <person name="Bense V."/>
            <person name="Catcheside P."/>
            <person name="Chovatia M."/>
            <person name="Cooper J."/>
            <person name="Damon W."/>
            <person name="Desjardin D."/>
            <person name="Finy P."/>
            <person name="Geml J."/>
            <person name="Haridas S."/>
            <person name="Hughes K."/>
            <person name="Justo A."/>
            <person name="Karasinski D."/>
            <person name="Kautmanova I."/>
            <person name="Kiss B."/>
            <person name="Kocsube S."/>
            <person name="Kotiranta H."/>
            <person name="LaButti K.M."/>
            <person name="Lechner B.E."/>
            <person name="Liimatainen K."/>
            <person name="Lipzen A."/>
            <person name="Lukacs Z."/>
            <person name="Mihaltcheva S."/>
            <person name="Morgado L.N."/>
            <person name="Niskanen T."/>
            <person name="Noordeloos M.E."/>
            <person name="Ohm R.A."/>
            <person name="Ortiz-Santana B."/>
            <person name="Ovrebo C."/>
            <person name="Racz N."/>
            <person name="Riley R."/>
            <person name="Savchenko A."/>
            <person name="Shiryaev A."/>
            <person name="Soop K."/>
            <person name="Spirin V."/>
            <person name="Szebenyi C."/>
            <person name="Tomsovsky M."/>
            <person name="Tulloss R.E."/>
            <person name="Uehling J."/>
            <person name="Grigoriev I.V."/>
            <person name="Vagvolgyi C."/>
            <person name="Papp T."/>
            <person name="Martin F.M."/>
            <person name="Miettinen O."/>
            <person name="Hibbett D.S."/>
            <person name="Nagy L.G."/>
        </authorList>
    </citation>
    <scope>NUCLEOTIDE SEQUENCE [LARGE SCALE GENOMIC DNA]</scope>
    <source>
        <strain evidence="1 2">CBS 121175</strain>
    </source>
</reference>
<proteinExistence type="predicted"/>
<gene>
    <name evidence="1" type="ORF">FA15DRAFT_706345</name>
</gene>
<evidence type="ECO:0000313" key="1">
    <source>
        <dbReference type="EMBL" id="TFK22466.1"/>
    </source>
</evidence>
<evidence type="ECO:0000313" key="2">
    <source>
        <dbReference type="Proteomes" id="UP000307440"/>
    </source>
</evidence>
<dbReference type="EMBL" id="ML210240">
    <property type="protein sequence ID" value="TFK22466.1"/>
    <property type="molecule type" value="Genomic_DNA"/>
</dbReference>
<accession>A0A5C3KQ62</accession>
<sequence length="322" mass="36720">MPQLTFLDLDVRLPNMDGDGFPIPFKSLQTFKMRGPVVQFANIVNCFQILVSTILEFIVRVEHGQPNLWKFTEDIAKALNHSWLSDPLAHPPSSPAAPTAMAQSIHAVELIDTGHQKIVYAWFESSPTWSLHLRQPCLTLAFEGSDPFEGYYWSGMTPVTVEHPFIPIITHLPLEKVNTLEIRQTYHVRQKEVYLALSGMPALRHLLIHEYAGLASFLSVLGQDINLYIDPSSRATASVTRFSNLNSLAISSVNYNERRFNIEDTFYHIFRLRRGLNKGLMHLKLLECKNLPKSTVRKWEEVVPSIYWDMDGLEGAQSKENM</sequence>
<keyword evidence="2" id="KW-1185">Reference proteome</keyword>